<feature type="transmembrane region" description="Helical" evidence="6">
    <location>
        <begin position="85"/>
        <end position="105"/>
    </location>
</feature>
<comment type="caution">
    <text evidence="8">The sequence shown here is derived from an EMBL/GenBank/DDBJ whole genome shotgun (WGS) entry which is preliminary data.</text>
</comment>
<keyword evidence="2" id="KW-1003">Cell membrane</keyword>
<feature type="transmembrane region" description="Helical" evidence="6">
    <location>
        <begin position="53"/>
        <end position="79"/>
    </location>
</feature>
<keyword evidence="4 6" id="KW-1133">Transmembrane helix</keyword>
<evidence type="ECO:0000256" key="3">
    <source>
        <dbReference type="ARBA" id="ARBA00022692"/>
    </source>
</evidence>
<dbReference type="PANTHER" id="PTHR43124">
    <property type="entry name" value="PURINE EFFLUX PUMP PBUE"/>
    <property type="match status" value="1"/>
</dbReference>
<evidence type="ECO:0000256" key="2">
    <source>
        <dbReference type="ARBA" id="ARBA00022475"/>
    </source>
</evidence>
<dbReference type="GO" id="GO:0022857">
    <property type="term" value="F:transmembrane transporter activity"/>
    <property type="evidence" value="ECO:0007669"/>
    <property type="project" value="InterPro"/>
</dbReference>
<dbReference type="CDD" id="cd06174">
    <property type="entry name" value="MFS"/>
    <property type="match status" value="1"/>
</dbReference>
<feature type="transmembrane region" description="Helical" evidence="6">
    <location>
        <begin position="176"/>
        <end position="196"/>
    </location>
</feature>
<organism evidence="8 9">
    <name type="scientific">Kocuria dechangensis</name>
    <dbReference type="NCBI Taxonomy" id="1176249"/>
    <lineage>
        <taxon>Bacteria</taxon>
        <taxon>Bacillati</taxon>
        <taxon>Actinomycetota</taxon>
        <taxon>Actinomycetes</taxon>
        <taxon>Micrococcales</taxon>
        <taxon>Micrococcaceae</taxon>
        <taxon>Kocuria</taxon>
    </lineage>
</organism>
<evidence type="ECO:0000313" key="8">
    <source>
        <dbReference type="EMBL" id="GGG43568.1"/>
    </source>
</evidence>
<reference evidence="8" key="2">
    <citation type="submission" date="2020-09" db="EMBL/GenBank/DDBJ databases">
        <authorList>
            <person name="Sun Q."/>
            <person name="Zhou Y."/>
        </authorList>
    </citation>
    <scope>NUCLEOTIDE SEQUENCE</scope>
    <source>
        <strain evidence="8">CGMCC 1.12187</strain>
    </source>
</reference>
<comment type="subcellular location">
    <subcellularLocation>
        <location evidence="1">Cell membrane</location>
        <topology evidence="1">Multi-pass membrane protein</topology>
    </subcellularLocation>
</comment>
<dbReference type="PANTHER" id="PTHR43124:SF3">
    <property type="entry name" value="CHLORAMPHENICOL EFFLUX PUMP RV0191"/>
    <property type="match status" value="1"/>
</dbReference>
<keyword evidence="3 6" id="KW-0812">Transmembrane</keyword>
<reference evidence="8" key="1">
    <citation type="journal article" date="2014" name="Int. J. Syst. Evol. Microbiol.">
        <title>Complete genome sequence of Corynebacterium casei LMG S-19264T (=DSM 44701T), isolated from a smear-ripened cheese.</title>
        <authorList>
            <consortium name="US DOE Joint Genome Institute (JGI-PGF)"/>
            <person name="Walter F."/>
            <person name="Albersmeier A."/>
            <person name="Kalinowski J."/>
            <person name="Ruckert C."/>
        </authorList>
    </citation>
    <scope>NUCLEOTIDE SEQUENCE</scope>
    <source>
        <strain evidence="8">CGMCC 1.12187</strain>
    </source>
</reference>
<evidence type="ECO:0000256" key="5">
    <source>
        <dbReference type="ARBA" id="ARBA00023136"/>
    </source>
</evidence>
<dbReference type="PROSITE" id="PS50850">
    <property type="entry name" value="MFS"/>
    <property type="match status" value="1"/>
</dbReference>
<protein>
    <submittedName>
        <fullName evidence="8">MFS transporter</fullName>
    </submittedName>
</protein>
<evidence type="ECO:0000259" key="7">
    <source>
        <dbReference type="PROSITE" id="PS50850"/>
    </source>
</evidence>
<feature type="transmembrane region" description="Helical" evidence="6">
    <location>
        <begin position="384"/>
        <end position="403"/>
    </location>
</feature>
<feature type="transmembrane region" description="Helical" evidence="6">
    <location>
        <begin position="285"/>
        <end position="309"/>
    </location>
</feature>
<proteinExistence type="predicted"/>
<evidence type="ECO:0000256" key="6">
    <source>
        <dbReference type="SAM" id="Phobius"/>
    </source>
</evidence>
<keyword evidence="9" id="KW-1185">Reference proteome</keyword>
<dbReference type="InterPro" id="IPR011701">
    <property type="entry name" value="MFS"/>
</dbReference>
<dbReference type="EMBL" id="BMEQ01000001">
    <property type="protein sequence ID" value="GGG43568.1"/>
    <property type="molecule type" value="Genomic_DNA"/>
</dbReference>
<feature type="transmembrane region" description="Helical" evidence="6">
    <location>
        <begin position="20"/>
        <end position="41"/>
    </location>
</feature>
<evidence type="ECO:0000313" key="9">
    <source>
        <dbReference type="Proteomes" id="UP000638848"/>
    </source>
</evidence>
<dbReference type="Pfam" id="PF07690">
    <property type="entry name" value="MFS_1"/>
    <property type="match status" value="1"/>
</dbReference>
<keyword evidence="5 6" id="KW-0472">Membrane</keyword>
<sequence length="411" mass="40857">MPPPAPAPALPAAPSGTAGTGPALLVVAAGVVAALHVWKLAPALPGLSAELGLSLVQAGFLLSTVQVAGMLLGTVVGLFGDRIGLRRGLLLGLGLLTTGSVLGLLSTGYGTLLGSRVLEGVGFMLVSICAPALIRRTVAPGRVSLLVGLWGCHIPVAAALSLLLGGLLSEALGWRAWWGAAAACSLGLGAVVLAVLPPDPAHAVVHGVRERLGLTLRSPGPWLVALVFGLYTAQWNGVVQFLPSMYAEAGIAATAAAGLSALAAGVNVVGNVAAGRALQRGVRPVVLWVVGFAVLGLAAVVAFGLAPYLDPGLRFGARYGAVLVFSAVGGVVPTTAIASLMRVAPTPTTVATSLGLGQQLNALGQFAGPPAVAAVAQATGTWDATWTVTGALALAGIAAALVVSRRLPAER</sequence>
<dbReference type="Proteomes" id="UP000638848">
    <property type="component" value="Unassembled WGS sequence"/>
</dbReference>
<dbReference type="Gene3D" id="1.20.1250.20">
    <property type="entry name" value="MFS general substrate transporter like domains"/>
    <property type="match status" value="1"/>
</dbReference>
<feature type="transmembrane region" description="Helical" evidence="6">
    <location>
        <begin position="249"/>
        <end position="273"/>
    </location>
</feature>
<gene>
    <name evidence="8" type="ORF">GCM10011374_02410</name>
</gene>
<feature type="transmembrane region" description="Helical" evidence="6">
    <location>
        <begin position="117"/>
        <end position="134"/>
    </location>
</feature>
<evidence type="ECO:0000256" key="1">
    <source>
        <dbReference type="ARBA" id="ARBA00004651"/>
    </source>
</evidence>
<name>A0A917GG61_9MICC</name>
<dbReference type="SUPFAM" id="SSF103473">
    <property type="entry name" value="MFS general substrate transporter"/>
    <property type="match status" value="1"/>
</dbReference>
<accession>A0A917GG61</accession>
<dbReference type="GO" id="GO:0005886">
    <property type="term" value="C:plasma membrane"/>
    <property type="evidence" value="ECO:0007669"/>
    <property type="project" value="UniProtKB-SubCell"/>
</dbReference>
<dbReference type="InterPro" id="IPR020846">
    <property type="entry name" value="MFS_dom"/>
</dbReference>
<dbReference type="AlphaFoldDB" id="A0A917GG61"/>
<feature type="transmembrane region" description="Helical" evidence="6">
    <location>
        <begin position="222"/>
        <end position="242"/>
    </location>
</feature>
<feature type="transmembrane region" description="Helical" evidence="6">
    <location>
        <begin position="146"/>
        <end position="169"/>
    </location>
</feature>
<evidence type="ECO:0000256" key="4">
    <source>
        <dbReference type="ARBA" id="ARBA00022989"/>
    </source>
</evidence>
<feature type="domain" description="Major facilitator superfamily (MFS) profile" evidence="7">
    <location>
        <begin position="22"/>
        <end position="408"/>
    </location>
</feature>
<dbReference type="InterPro" id="IPR036259">
    <property type="entry name" value="MFS_trans_sf"/>
</dbReference>
<dbReference type="InterPro" id="IPR050189">
    <property type="entry name" value="MFS_Efflux_Transporters"/>
</dbReference>
<feature type="transmembrane region" description="Helical" evidence="6">
    <location>
        <begin position="321"/>
        <end position="341"/>
    </location>
</feature>